<reference evidence="1" key="1">
    <citation type="journal article" date="2020" name="Stud. Mycol.">
        <title>101 Dothideomycetes genomes: a test case for predicting lifestyles and emergence of pathogens.</title>
        <authorList>
            <person name="Haridas S."/>
            <person name="Albert R."/>
            <person name="Binder M."/>
            <person name="Bloem J."/>
            <person name="Labutti K."/>
            <person name="Salamov A."/>
            <person name="Andreopoulos B."/>
            <person name="Baker S."/>
            <person name="Barry K."/>
            <person name="Bills G."/>
            <person name="Bluhm B."/>
            <person name="Cannon C."/>
            <person name="Castanera R."/>
            <person name="Culley D."/>
            <person name="Daum C."/>
            <person name="Ezra D."/>
            <person name="Gonzalez J."/>
            <person name="Henrissat B."/>
            <person name="Kuo A."/>
            <person name="Liang C."/>
            <person name="Lipzen A."/>
            <person name="Lutzoni F."/>
            <person name="Magnuson J."/>
            <person name="Mondo S."/>
            <person name="Nolan M."/>
            <person name="Ohm R."/>
            <person name="Pangilinan J."/>
            <person name="Park H.-J."/>
            <person name="Ramirez L."/>
            <person name="Alfaro M."/>
            <person name="Sun H."/>
            <person name="Tritt A."/>
            <person name="Yoshinaga Y."/>
            <person name="Zwiers L.-H."/>
            <person name="Turgeon B."/>
            <person name="Goodwin S."/>
            <person name="Spatafora J."/>
            <person name="Crous P."/>
            <person name="Grigoriev I."/>
        </authorList>
    </citation>
    <scope>NUCLEOTIDE SEQUENCE</scope>
    <source>
        <strain evidence="1">CBS 113818</strain>
    </source>
</reference>
<gene>
    <name evidence="1" type="ORF">CC86DRAFT_386886</name>
</gene>
<evidence type="ECO:0000313" key="1">
    <source>
        <dbReference type="EMBL" id="KAF2820848.1"/>
    </source>
</evidence>
<proteinExistence type="predicted"/>
<dbReference type="AlphaFoldDB" id="A0A6A6ZIY2"/>
<name>A0A6A6ZIY2_9PLEO</name>
<evidence type="ECO:0000313" key="2">
    <source>
        <dbReference type="Proteomes" id="UP000799424"/>
    </source>
</evidence>
<dbReference type="Proteomes" id="UP000799424">
    <property type="component" value="Unassembled WGS sequence"/>
</dbReference>
<accession>A0A6A6ZIY2</accession>
<protein>
    <submittedName>
        <fullName evidence="1">Uncharacterized protein</fullName>
    </submittedName>
</protein>
<organism evidence="1 2">
    <name type="scientific">Ophiobolus disseminans</name>
    <dbReference type="NCBI Taxonomy" id="1469910"/>
    <lineage>
        <taxon>Eukaryota</taxon>
        <taxon>Fungi</taxon>
        <taxon>Dikarya</taxon>
        <taxon>Ascomycota</taxon>
        <taxon>Pezizomycotina</taxon>
        <taxon>Dothideomycetes</taxon>
        <taxon>Pleosporomycetidae</taxon>
        <taxon>Pleosporales</taxon>
        <taxon>Pleosporineae</taxon>
        <taxon>Phaeosphaeriaceae</taxon>
        <taxon>Ophiobolus</taxon>
    </lineage>
</organism>
<sequence>MHGTNAARGQDTRRLAGSCCARKRHIVETASIHNGVYGSFFAQGVCAFPIGASKATELGMMARTCCGHIVYMAACLQEEHEIFRSVLRQRWIVETRGVPAELAQVTVMKRHTAQQPLRRARRGRQRPFALQVPQSVEEHDGGRLGQLGETEPMDGVYIGGKTGEVWVRCSMHRWWRVYIQVMKKKRP</sequence>
<dbReference type="EMBL" id="MU006239">
    <property type="protein sequence ID" value="KAF2820848.1"/>
    <property type="molecule type" value="Genomic_DNA"/>
</dbReference>
<keyword evidence="2" id="KW-1185">Reference proteome</keyword>